<evidence type="ECO:0000313" key="2">
    <source>
        <dbReference type="Proteomes" id="UP000230781"/>
    </source>
</evidence>
<sequence>MEKGIDGNCVDYSALPQLYINLPGRVKLQLTSGYNCHSVTGTLSQGFELYGNERNNLQKQRGGEISDEDYNKYRYSPMKRLAPGLGNIIPKKYLRKMEE</sequence>
<dbReference type="Proteomes" id="UP000230781">
    <property type="component" value="Chromosome"/>
</dbReference>
<dbReference type="EMBL" id="CP024704">
    <property type="protein sequence ID" value="ATV71328.1"/>
    <property type="molecule type" value="Genomic_DNA"/>
</dbReference>
<name>A0A2D3PUF1_9FUSO</name>
<accession>A0A2D3PUF1</accession>
<dbReference type="AlphaFoldDB" id="A0A2D3PUF1"/>
<organism evidence="1 2">
    <name type="scientific">Fusobacterium pseudoperiodonticum</name>
    <dbReference type="NCBI Taxonomy" id="2663009"/>
    <lineage>
        <taxon>Bacteria</taxon>
        <taxon>Fusobacteriati</taxon>
        <taxon>Fusobacteriota</taxon>
        <taxon>Fusobacteriia</taxon>
        <taxon>Fusobacteriales</taxon>
        <taxon>Fusobacteriaceae</taxon>
        <taxon>Fusobacterium</taxon>
    </lineage>
</organism>
<proteinExistence type="predicted"/>
<evidence type="ECO:0000313" key="1">
    <source>
        <dbReference type="EMBL" id="ATV71328.1"/>
    </source>
</evidence>
<reference evidence="1 2" key="1">
    <citation type="submission" date="2017-11" db="EMBL/GenBank/DDBJ databases">
        <title>Genome sequencing of Fusobacterium periodonticum KCOM 2555.</title>
        <authorList>
            <person name="Kook J.-K."/>
            <person name="Park S.-N."/>
            <person name="Lim Y.K."/>
        </authorList>
    </citation>
    <scope>NUCLEOTIDE SEQUENCE [LARGE SCALE GENOMIC DNA]</scope>
    <source>
        <strain evidence="1 2">KCOM 2555</strain>
    </source>
</reference>
<protein>
    <submittedName>
        <fullName evidence="1">Uncharacterized protein</fullName>
    </submittedName>
</protein>
<gene>
    <name evidence="1" type="ORF">CTM98_12110</name>
</gene>